<dbReference type="InterPro" id="IPR040050">
    <property type="entry name" value="ZNF830-like"/>
</dbReference>
<keyword evidence="2" id="KW-0479">Metal-binding</keyword>
<evidence type="ECO:0008006" key="10">
    <source>
        <dbReference type="Google" id="ProtNLM"/>
    </source>
</evidence>
<dbReference type="OrthoDB" id="77607at2759"/>
<evidence type="ECO:0000256" key="3">
    <source>
        <dbReference type="ARBA" id="ARBA00022771"/>
    </source>
</evidence>
<dbReference type="GO" id="GO:0033260">
    <property type="term" value="P:nuclear DNA replication"/>
    <property type="evidence" value="ECO:0007669"/>
    <property type="project" value="TreeGrafter"/>
</dbReference>
<dbReference type="GO" id="GO:0005681">
    <property type="term" value="C:spliceosomal complex"/>
    <property type="evidence" value="ECO:0007669"/>
    <property type="project" value="InterPro"/>
</dbReference>
<dbReference type="GO" id="GO:0033314">
    <property type="term" value="P:mitotic DNA replication checkpoint signaling"/>
    <property type="evidence" value="ECO:0007669"/>
    <property type="project" value="TreeGrafter"/>
</dbReference>
<dbReference type="Proteomes" id="UP000076871">
    <property type="component" value="Unassembled WGS sequence"/>
</dbReference>
<feature type="region of interest" description="Disordered" evidence="7">
    <location>
        <begin position="62"/>
        <end position="162"/>
    </location>
</feature>
<proteinExistence type="predicted"/>
<gene>
    <name evidence="8" type="ORF">LAESUDRAFT_386706</name>
</gene>
<dbReference type="InParanoid" id="A0A165CJ43"/>
<dbReference type="STRING" id="1314785.A0A165CJ43"/>
<evidence type="ECO:0000256" key="5">
    <source>
        <dbReference type="ARBA" id="ARBA00023242"/>
    </source>
</evidence>
<keyword evidence="6" id="KW-0175">Coiled coil</keyword>
<evidence type="ECO:0000313" key="9">
    <source>
        <dbReference type="Proteomes" id="UP000076871"/>
    </source>
</evidence>
<keyword evidence="5" id="KW-0539">Nucleus</keyword>
<evidence type="ECO:0000256" key="4">
    <source>
        <dbReference type="ARBA" id="ARBA00022833"/>
    </source>
</evidence>
<evidence type="ECO:0000256" key="1">
    <source>
        <dbReference type="ARBA" id="ARBA00004123"/>
    </source>
</evidence>
<dbReference type="AlphaFoldDB" id="A0A165CJ43"/>
<reference evidence="8 9" key="1">
    <citation type="journal article" date="2016" name="Mol. Biol. Evol.">
        <title>Comparative Genomics of Early-Diverging Mushroom-Forming Fungi Provides Insights into the Origins of Lignocellulose Decay Capabilities.</title>
        <authorList>
            <person name="Nagy L.G."/>
            <person name="Riley R."/>
            <person name="Tritt A."/>
            <person name="Adam C."/>
            <person name="Daum C."/>
            <person name="Floudas D."/>
            <person name="Sun H."/>
            <person name="Yadav J.S."/>
            <person name="Pangilinan J."/>
            <person name="Larsson K.H."/>
            <person name="Matsuura K."/>
            <person name="Barry K."/>
            <person name="Labutti K."/>
            <person name="Kuo R."/>
            <person name="Ohm R.A."/>
            <person name="Bhattacharya S.S."/>
            <person name="Shirouzu T."/>
            <person name="Yoshinaga Y."/>
            <person name="Martin F.M."/>
            <person name="Grigoriev I.V."/>
            <person name="Hibbett D.S."/>
        </authorList>
    </citation>
    <scope>NUCLEOTIDE SEQUENCE [LARGE SCALE GENOMIC DNA]</scope>
    <source>
        <strain evidence="8 9">93-53</strain>
    </source>
</reference>
<evidence type="ECO:0000313" key="8">
    <source>
        <dbReference type="EMBL" id="KZT02901.1"/>
    </source>
</evidence>
<keyword evidence="4" id="KW-0862">Zinc</keyword>
<keyword evidence="9" id="KW-1185">Reference proteome</keyword>
<dbReference type="PANTHER" id="PTHR13278:SF0">
    <property type="entry name" value="ZINC FINGER PROTEIN 830"/>
    <property type="match status" value="1"/>
</dbReference>
<sequence>MTDVRSLLKAKRQEVRVKHPLVSYTASGQLRCIACGIVIKQGTSWDGHVGSKAHRINAVHLKEQRQRQEMEREEALLRQKRKADEEPSDEENTSEDSKRRKVDGTDEEERIPSPSGAAPVAETRFPQGFFSDLSRAPPPSSSQESDDDETMSAPATAARSAIDEEWEKFQAAVINAPDVREMYDRATVVAEPFVASNVPEGFPSWGAAQEDGTGPAERSAMLNEAELRRRKEHDERELIMDRLLEEERAQEEADAKVTMLKSRLDALKRQRQAARAQSKSYAQK</sequence>
<name>A0A165CJ43_9APHY</name>
<organism evidence="8 9">
    <name type="scientific">Laetiporus sulphureus 93-53</name>
    <dbReference type="NCBI Taxonomy" id="1314785"/>
    <lineage>
        <taxon>Eukaryota</taxon>
        <taxon>Fungi</taxon>
        <taxon>Dikarya</taxon>
        <taxon>Basidiomycota</taxon>
        <taxon>Agaricomycotina</taxon>
        <taxon>Agaricomycetes</taxon>
        <taxon>Polyporales</taxon>
        <taxon>Laetiporus</taxon>
    </lineage>
</organism>
<comment type="subcellular location">
    <subcellularLocation>
        <location evidence="1">Nucleus</location>
    </subcellularLocation>
</comment>
<dbReference type="GeneID" id="63819304"/>
<feature type="compositionally biased region" description="Basic and acidic residues" evidence="7">
    <location>
        <begin position="95"/>
        <end position="104"/>
    </location>
</feature>
<protein>
    <recommendedName>
        <fullName evidence="10">Coiled-coil domain-containing protein 16</fullName>
    </recommendedName>
</protein>
<dbReference type="GO" id="GO:0008270">
    <property type="term" value="F:zinc ion binding"/>
    <property type="evidence" value="ECO:0007669"/>
    <property type="project" value="UniProtKB-KW"/>
</dbReference>
<feature type="coiled-coil region" evidence="6">
    <location>
        <begin position="250"/>
        <end position="284"/>
    </location>
</feature>
<evidence type="ECO:0000256" key="6">
    <source>
        <dbReference type="SAM" id="Coils"/>
    </source>
</evidence>
<dbReference type="PANTHER" id="PTHR13278">
    <property type="entry name" value="ZINC FINGER PROTEIN 830"/>
    <property type="match status" value="1"/>
</dbReference>
<dbReference type="EMBL" id="KV427648">
    <property type="protein sequence ID" value="KZT02901.1"/>
    <property type="molecule type" value="Genomic_DNA"/>
</dbReference>
<evidence type="ECO:0000256" key="7">
    <source>
        <dbReference type="SAM" id="MobiDB-lite"/>
    </source>
</evidence>
<feature type="compositionally biased region" description="Basic and acidic residues" evidence="7">
    <location>
        <begin position="62"/>
        <end position="85"/>
    </location>
</feature>
<dbReference type="GO" id="GO:0003676">
    <property type="term" value="F:nucleic acid binding"/>
    <property type="evidence" value="ECO:0007669"/>
    <property type="project" value="InterPro"/>
</dbReference>
<accession>A0A165CJ43</accession>
<keyword evidence="3" id="KW-0863">Zinc-finger</keyword>
<dbReference type="RefSeq" id="XP_040760641.1">
    <property type="nucleotide sequence ID" value="XM_040902273.1"/>
</dbReference>
<dbReference type="GO" id="GO:0044773">
    <property type="term" value="P:mitotic DNA damage checkpoint signaling"/>
    <property type="evidence" value="ECO:0007669"/>
    <property type="project" value="TreeGrafter"/>
</dbReference>
<evidence type="ECO:0000256" key="2">
    <source>
        <dbReference type="ARBA" id="ARBA00022723"/>
    </source>
</evidence>